<sequence length="104" mass="11441">MDVRPEKLVAGEEGLPGSWVGDADTKNGWECACVDWKRKRSPKQKPSMEKLGAIGYTPITCKSVFLTAGNRDASKGGRRSRVVNQGRDTPDVGEEVEPVDQFDF</sequence>
<dbReference type="EMBL" id="CM042016">
    <property type="protein sequence ID" value="KAI3699218.1"/>
    <property type="molecule type" value="Genomic_DNA"/>
</dbReference>
<evidence type="ECO:0000313" key="1">
    <source>
        <dbReference type="EMBL" id="KAI3699218.1"/>
    </source>
</evidence>
<reference evidence="1 2" key="2">
    <citation type="journal article" date="2022" name="Mol. Ecol. Resour.">
        <title>The genomes of chicory, endive, great burdock and yacon provide insights into Asteraceae paleo-polyploidization history and plant inulin production.</title>
        <authorList>
            <person name="Fan W."/>
            <person name="Wang S."/>
            <person name="Wang H."/>
            <person name="Wang A."/>
            <person name="Jiang F."/>
            <person name="Liu H."/>
            <person name="Zhao H."/>
            <person name="Xu D."/>
            <person name="Zhang Y."/>
        </authorList>
    </citation>
    <scope>NUCLEOTIDE SEQUENCE [LARGE SCALE GENOMIC DNA]</scope>
    <source>
        <strain evidence="2">cv. Punajuju</strain>
        <tissue evidence="1">Leaves</tissue>
    </source>
</reference>
<name>A0ACB8ZNP7_CICIN</name>
<accession>A0ACB8ZNP7</accession>
<evidence type="ECO:0000313" key="2">
    <source>
        <dbReference type="Proteomes" id="UP001055811"/>
    </source>
</evidence>
<dbReference type="Proteomes" id="UP001055811">
    <property type="component" value="Linkage Group LG08"/>
</dbReference>
<keyword evidence="2" id="KW-1185">Reference proteome</keyword>
<organism evidence="1 2">
    <name type="scientific">Cichorium intybus</name>
    <name type="common">Chicory</name>
    <dbReference type="NCBI Taxonomy" id="13427"/>
    <lineage>
        <taxon>Eukaryota</taxon>
        <taxon>Viridiplantae</taxon>
        <taxon>Streptophyta</taxon>
        <taxon>Embryophyta</taxon>
        <taxon>Tracheophyta</taxon>
        <taxon>Spermatophyta</taxon>
        <taxon>Magnoliopsida</taxon>
        <taxon>eudicotyledons</taxon>
        <taxon>Gunneridae</taxon>
        <taxon>Pentapetalae</taxon>
        <taxon>asterids</taxon>
        <taxon>campanulids</taxon>
        <taxon>Asterales</taxon>
        <taxon>Asteraceae</taxon>
        <taxon>Cichorioideae</taxon>
        <taxon>Cichorieae</taxon>
        <taxon>Cichoriinae</taxon>
        <taxon>Cichorium</taxon>
    </lineage>
</organism>
<reference evidence="2" key="1">
    <citation type="journal article" date="2022" name="Mol. Ecol. Resour.">
        <title>The genomes of chicory, endive, great burdock and yacon provide insights into Asteraceae palaeo-polyploidization history and plant inulin production.</title>
        <authorList>
            <person name="Fan W."/>
            <person name="Wang S."/>
            <person name="Wang H."/>
            <person name="Wang A."/>
            <person name="Jiang F."/>
            <person name="Liu H."/>
            <person name="Zhao H."/>
            <person name="Xu D."/>
            <person name="Zhang Y."/>
        </authorList>
    </citation>
    <scope>NUCLEOTIDE SEQUENCE [LARGE SCALE GENOMIC DNA]</scope>
    <source>
        <strain evidence="2">cv. Punajuju</strain>
    </source>
</reference>
<proteinExistence type="predicted"/>
<gene>
    <name evidence="1" type="ORF">L2E82_43356</name>
</gene>
<protein>
    <submittedName>
        <fullName evidence="1">Uncharacterized protein</fullName>
    </submittedName>
</protein>
<comment type="caution">
    <text evidence="1">The sequence shown here is derived from an EMBL/GenBank/DDBJ whole genome shotgun (WGS) entry which is preliminary data.</text>
</comment>